<dbReference type="EMBL" id="JAEAOA010001575">
    <property type="protein sequence ID" value="KAK3602836.1"/>
    <property type="molecule type" value="Genomic_DNA"/>
</dbReference>
<keyword evidence="5" id="KW-1185">Reference proteome</keyword>
<evidence type="ECO:0000259" key="3">
    <source>
        <dbReference type="Pfam" id="PF16026"/>
    </source>
</evidence>
<gene>
    <name evidence="4" type="ORF">CHS0354_026391</name>
</gene>
<evidence type="ECO:0000256" key="2">
    <source>
        <dbReference type="SAM" id="MobiDB-lite"/>
    </source>
</evidence>
<feature type="coiled-coil region" evidence="1">
    <location>
        <begin position="221"/>
        <end position="291"/>
    </location>
</feature>
<feature type="region of interest" description="Disordered" evidence="2">
    <location>
        <begin position="147"/>
        <end position="218"/>
    </location>
</feature>
<evidence type="ECO:0000313" key="4">
    <source>
        <dbReference type="EMBL" id="KAK3602836.1"/>
    </source>
</evidence>
<dbReference type="AlphaFoldDB" id="A0AAE0W617"/>
<name>A0AAE0W617_9BIVA</name>
<evidence type="ECO:0000313" key="5">
    <source>
        <dbReference type="Proteomes" id="UP001195483"/>
    </source>
</evidence>
<feature type="compositionally biased region" description="Basic and acidic residues" evidence="2">
    <location>
        <begin position="200"/>
        <end position="218"/>
    </location>
</feature>
<keyword evidence="1" id="KW-0175">Coiled coil</keyword>
<dbReference type="InterPro" id="IPR031981">
    <property type="entry name" value="MIEAP_C"/>
</dbReference>
<evidence type="ECO:0000256" key="1">
    <source>
        <dbReference type="SAM" id="Coils"/>
    </source>
</evidence>
<accession>A0AAE0W617</accession>
<reference evidence="4" key="3">
    <citation type="submission" date="2023-05" db="EMBL/GenBank/DDBJ databases">
        <authorList>
            <person name="Smith C.H."/>
        </authorList>
    </citation>
    <scope>NUCLEOTIDE SEQUENCE</scope>
    <source>
        <strain evidence="4">CHS0354</strain>
        <tissue evidence="4">Mantle</tissue>
    </source>
</reference>
<feature type="compositionally biased region" description="Polar residues" evidence="2">
    <location>
        <begin position="158"/>
        <end position="173"/>
    </location>
</feature>
<feature type="compositionally biased region" description="Basic and acidic residues" evidence="2">
    <location>
        <begin position="174"/>
        <end position="192"/>
    </location>
</feature>
<reference evidence="4" key="2">
    <citation type="journal article" date="2021" name="Genome Biol. Evol.">
        <title>Developing a high-quality reference genome for a parasitic bivalve with doubly uniparental inheritance (Bivalvia: Unionida).</title>
        <authorList>
            <person name="Smith C.H."/>
        </authorList>
    </citation>
    <scope>NUCLEOTIDE SEQUENCE</scope>
    <source>
        <strain evidence="4">CHS0354</strain>
        <tissue evidence="4">Mantle</tissue>
    </source>
</reference>
<organism evidence="4 5">
    <name type="scientific">Potamilus streckersoni</name>
    <dbReference type="NCBI Taxonomy" id="2493646"/>
    <lineage>
        <taxon>Eukaryota</taxon>
        <taxon>Metazoa</taxon>
        <taxon>Spiralia</taxon>
        <taxon>Lophotrochozoa</taxon>
        <taxon>Mollusca</taxon>
        <taxon>Bivalvia</taxon>
        <taxon>Autobranchia</taxon>
        <taxon>Heteroconchia</taxon>
        <taxon>Palaeoheterodonta</taxon>
        <taxon>Unionida</taxon>
        <taxon>Unionoidea</taxon>
        <taxon>Unionidae</taxon>
        <taxon>Ambleminae</taxon>
        <taxon>Lampsilini</taxon>
        <taxon>Potamilus</taxon>
    </lineage>
</organism>
<reference evidence="4" key="1">
    <citation type="journal article" date="2021" name="Genome Biol. Evol.">
        <title>A High-Quality Reference Genome for a Parasitic Bivalve with Doubly Uniparental Inheritance (Bivalvia: Unionida).</title>
        <authorList>
            <person name="Smith C.H."/>
        </authorList>
    </citation>
    <scope>NUCLEOTIDE SEQUENCE</scope>
    <source>
        <strain evidence="4">CHS0354</strain>
    </source>
</reference>
<feature type="domain" description="Mitochondria-eating protein C-terminal" evidence="3">
    <location>
        <begin position="390"/>
        <end position="589"/>
    </location>
</feature>
<dbReference type="Proteomes" id="UP001195483">
    <property type="component" value="Unassembled WGS sequence"/>
</dbReference>
<sequence length="592" mass="68599">MANMQRKMNSFTALKMHMDKGLTDIEAIIEESARKNITHFTASRINRAKTTLQDVTDFIGEESGAGFKTRSISKLFDIIENEDWRTLVKAVNDGTIKEAKRELATCQTQLHHLKEEQGPDGRPKTNRTQTVIQPKKSETVIYLKKTNKPPSRADSKVITGSDTPRMKQSQTQTEPEKFELIKVIDNRPEKSDGLPPEPLQEEKKEIIEEENGKSPKENTRIYDLEQKIEFLQSEIQNLTERSYYAEKAEEEKENQRVKELEQLVKDQKQQIETLSNTARELQDKLVAVEAENTKGSFDDVNLNLSLIEEERSTPTEQGSTKDDSKLYTKAQLDRKEFDFEKDLKRKFSLRESMTDRTERTYRTYTKPEQGKREPGSFLSMSDFGTVSKPRALLELFWGLHTKEWKKAFDDLVRAAKDEEKVIAKLLKVVKHAHHFCLTTSDNQLDTLKKVIKDELFCPNITTDMVEFLPDRHMVDIFHEADPAIVEMRKKCAVVSVPWLKRIFLKQVNDDLGIYVETNSPLHQFTDRCVEIAWLMCLQDPPMFMETCRSGDVKSDKYKSYTRSGRIIQYCVWPCVLQYRDGPLMMKGVAQMR</sequence>
<dbReference type="Pfam" id="PF16026">
    <property type="entry name" value="MIEAP"/>
    <property type="match status" value="1"/>
</dbReference>
<protein>
    <recommendedName>
        <fullName evidence="3">Mitochondria-eating protein C-terminal domain-containing protein</fullName>
    </recommendedName>
</protein>
<comment type="caution">
    <text evidence="4">The sequence shown here is derived from an EMBL/GenBank/DDBJ whole genome shotgun (WGS) entry which is preliminary data.</text>
</comment>
<proteinExistence type="predicted"/>